<evidence type="ECO:0000313" key="1">
    <source>
        <dbReference type="EMBL" id="GAA4915988.1"/>
    </source>
</evidence>
<dbReference type="RefSeq" id="WP_345476864.1">
    <property type="nucleotide sequence ID" value="NZ_BAABLW010000005.1"/>
</dbReference>
<comment type="caution">
    <text evidence="1">The sequence shown here is derived from an EMBL/GenBank/DDBJ whole genome shotgun (WGS) entry which is preliminary data.</text>
</comment>
<gene>
    <name evidence="1" type="ORF">GCM10025790_08820</name>
</gene>
<evidence type="ECO:0000313" key="2">
    <source>
        <dbReference type="Proteomes" id="UP001500368"/>
    </source>
</evidence>
<keyword evidence="2" id="KW-1185">Reference proteome</keyword>
<dbReference type="Proteomes" id="UP001500368">
    <property type="component" value="Unassembled WGS sequence"/>
</dbReference>
<name>A0ABP9FU69_9MICC</name>
<protein>
    <submittedName>
        <fullName evidence="1">Uncharacterized protein</fullName>
    </submittedName>
</protein>
<sequence>MIGNRDIVEHLVKLLRRELEPTARLLEQMKGIPVGSVVVPNSRDIHPTWVDVIALNRYPSIMVTLENTDVRATTRQTEVSAEYDEFSWAYRLRITQHVMGTDYGLTEEARRNLLDTLRLLLMRNRTIWRDKERAEQAIFHPLTMREEFMGADEGGKILLESHTLIDVHSQERVPAAQPSRGPGTVAIHPALIGEP</sequence>
<proteinExistence type="predicted"/>
<accession>A0ABP9FU69</accession>
<organism evidence="1 2">
    <name type="scientific">Nesterenkonia rhizosphaerae</name>
    <dbReference type="NCBI Taxonomy" id="1348272"/>
    <lineage>
        <taxon>Bacteria</taxon>
        <taxon>Bacillati</taxon>
        <taxon>Actinomycetota</taxon>
        <taxon>Actinomycetes</taxon>
        <taxon>Micrococcales</taxon>
        <taxon>Micrococcaceae</taxon>
        <taxon>Nesterenkonia</taxon>
    </lineage>
</organism>
<reference evidence="2" key="1">
    <citation type="journal article" date="2019" name="Int. J. Syst. Evol. Microbiol.">
        <title>The Global Catalogue of Microorganisms (GCM) 10K type strain sequencing project: providing services to taxonomists for standard genome sequencing and annotation.</title>
        <authorList>
            <consortium name="The Broad Institute Genomics Platform"/>
            <consortium name="The Broad Institute Genome Sequencing Center for Infectious Disease"/>
            <person name="Wu L."/>
            <person name="Ma J."/>
        </authorList>
    </citation>
    <scope>NUCLEOTIDE SEQUENCE [LARGE SCALE GENOMIC DNA]</scope>
    <source>
        <strain evidence="2">JCM 19129</strain>
    </source>
</reference>
<dbReference type="PROSITE" id="PS00549">
    <property type="entry name" value="BACTERIOFERRITIN"/>
    <property type="match status" value="1"/>
</dbReference>
<dbReference type="EMBL" id="BAABLW010000005">
    <property type="protein sequence ID" value="GAA4915988.1"/>
    <property type="molecule type" value="Genomic_DNA"/>
</dbReference>